<organism evidence="1 2">
    <name type="scientific">Pyrodictium abyssi</name>
    <dbReference type="NCBI Taxonomy" id="54256"/>
    <lineage>
        <taxon>Archaea</taxon>
        <taxon>Thermoproteota</taxon>
        <taxon>Thermoprotei</taxon>
        <taxon>Desulfurococcales</taxon>
        <taxon>Pyrodictiaceae</taxon>
        <taxon>Pyrodictium</taxon>
    </lineage>
</organism>
<proteinExistence type="predicted"/>
<protein>
    <submittedName>
        <fullName evidence="1">Uncharacterized protein</fullName>
    </submittedName>
</protein>
<evidence type="ECO:0000313" key="2">
    <source>
        <dbReference type="Proteomes" id="UP001341135"/>
    </source>
</evidence>
<keyword evidence="2" id="KW-1185">Reference proteome</keyword>
<sequence length="149" mass="16193">MLQNSLRALAGSPGLCALLLSDSDDGVEDRLRELASGALEGFKCRVLHTASRYAAECSGSHGTRFLALVWKCSAECWIASLAGQDRGGLEGSCDSSTRRECHRLVDQLLGGLNVEERVRRISELIEDSPPVSRSIVEELRKLLRDGAHS</sequence>
<name>A0ABM8IZ04_9CREN</name>
<gene>
    <name evidence="1" type="ORF">PABY_23370</name>
</gene>
<reference evidence="1 2" key="1">
    <citation type="submission" date="2023-09" db="EMBL/GenBank/DDBJ databases">
        <title>Pyrofollis japonicus gen. nov. sp. nov., a novel member of the family Pyrodictiaceae isolated from the Iheya North hydrothermal field.</title>
        <authorList>
            <person name="Miyazaki U."/>
            <person name="Sanari M."/>
            <person name="Tame A."/>
            <person name="Kitajima M."/>
            <person name="Okamoto A."/>
            <person name="Sawayama S."/>
            <person name="Miyazaki J."/>
            <person name="Takai K."/>
            <person name="Nakagawa S."/>
        </authorList>
    </citation>
    <scope>NUCLEOTIDE SEQUENCE [LARGE SCALE GENOMIC DNA]</scope>
    <source>
        <strain evidence="1 2">AV2</strain>
    </source>
</reference>
<dbReference type="Proteomes" id="UP001341135">
    <property type="component" value="Chromosome"/>
</dbReference>
<dbReference type="GeneID" id="89290340"/>
<dbReference type="EMBL" id="AP028907">
    <property type="protein sequence ID" value="BES82770.1"/>
    <property type="molecule type" value="Genomic_DNA"/>
</dbReference>
<dbReference type="RefSeq" id="WP_338250404.1">
    <property type="nucleotide sequence ID" value="NZ_AP028907.1"/>
</dbReference>
<evidence type="ECO:0000313" key="1">
    <source>
        <dbReference type="EMBL" id="BES82770.1"/>
    </source>
</evidence>
<accession>A0ABM8IZ04</accession>